<keyword evidence="1 7" id="KW-0436">Ligase</keyword>
<dbReference type="Proteomes" id="UP001139485">
    <property type="component" value="Unassembled WGS sequence"/>
</dbReference>
<dbReference type="SUPFAM" id="SSF53244">
    <property type="entry name" value="MurD-like peptide ligases, peptide-binding domain"/>
    <property type="match status" value="1"/>
</dbReference>
<feature type="transmembrane region" description="Helical" evidence="4">
    <location>
        <begin position="101"/>
        <end position="120"/>
    </location>
</feature>
<proteinExistence type="predicted"/>
<evidence type="ECO:0000256" key="2">
    <source>
        <dbReference type="ARBA" id="ARBA00022741"/>
    </source>
</evidence>
<keyword evidence="2" id="KW-0547">Nucleotide-binding</keyword>
<keyword evidence="4" id="KW-0472">Membrane</keyword>
<dbReference type="EMBL" id="JAMOIL010000005">
    <property type="protein sequence ID" value="MCM0619679.1"/>
    <property type="molecule type" value="Genomic_DNA"/>
</dbReference>
<evidence type="ECO:0000313" key="7">
    <source>
        <dbReference type="EMBL" id="MCM0619679.1"/>
    </source>
</evidence>
<protein>
    <submittedName>
        <fullName evidence="7">Mur ligase family protein</fullName>
    </submittedName>
</protein>
<dbReference type="Pfam" id="PF02875">
    <property type="entry name" value="Mur_ligase_C"/>
    <property type="match status" value="1"/>
</dbReference>
<dbReference type="InterPro" id="IPR051046">
    <property type="entry name" value="MurCDEF_CellWall_CoF430Synth"/>
</dbReference>
<feature type="domain" description="Mur ligase C-terminal" evidence="5">
    <location>
        <begin position="377"/>
        <end position="496"/>
    </location>
</feature>
<evidence type="ECO:0000256" key="3">
    <source>
        <dbReference type="ARBA" id="ARBA00022840"/>
    </source>
</evidence>
<evidence type="ECO:0000256" key="1">
    <source>
        <dbReference type="ARBA" id="ARBA00022598"/>
    </source>
</evidence>
<dbReference type="GO" id="GO:0016881">
    <property type="term" value="F:acid-amino acid ligase activity"/>
    <property type="evidence" value="ECO:0007669"/>
    <property type="project" value="InterPro"/>
</dbReference>
<feature type="domain" description="Mur ligase central" evidence="6">
    <location>
        <begin position="172"/>
        <end position="311"/>
    </location>
</feature>
<evidence type="ECO:0000256" key="4">
    <source>
        <dbReference type="SAM" id="Phobius"/>
    </source>
</evidence>
<dbReference type="InterPro" id="IPR004101">
    <property type="entry name" value="Mur_ligase_C"/>
</dbReference>
<gene>
    <name evidence="7" type="ORF">M8330_05140</name>
</gene>
<sequence>MTALDLVAALATLVLVVVADLRWWRVAQREHYGPGRVLAMTGIWLRAVPLGLLGLVALVVCALAGVPYPLMGVVAAVVLIAWPPGLVLWRSEKKLAFTARVKRLVALTVGLQVVVTAALLPLGAVSFLPLLAVPLVEVALLAAQPIEARLNKRWQVSAAEKIKRVSPRVVAITGSYGKTSTKNYVTHLLQGRWSTLASPASFNNVLGLSRAVNDRLEPGTDVFVAEMGTYGPGEIASLCEIFRPEVSAITTIGEAHLERMKNRETIVRAKSEILPPASTVVLNVDVPELHEIAERMRAEKRVIAVSAGEHPEAEVVVRRAEDGGWELVLSGAAHPVRLPADVGHPTNVAVAVGLAVALDVPEKTLLERLPGIPATPHRAEATTGADGVAVIDDTFNSNPTGAAAALAHARELAGESGRVWTITPGMMELGHRQRERNAALAVDATGDERSTLCVVGRTNVPALLAGEKERTKRFASREAATAWVRKQARAGDVILFENDLPDHYP</sequence>
<dbReference type="Gene3D" id="3.40.1190.10">
    <property type="entry name" value="Mur-like, catalytic domain"/>
    <property type="match status" value="1"/>
</dbReference>
<name>A0A9X2D7V4_9ACTN</name>
<keyword evidence="8" id="KW-1185">Reference proteome</keyword>
<evidence type="ECO:0000259" key="5">
    <source>
        <dbReference type="Pfam" id="PF02875"/>
    </source>
</evidence>
<evidence type="ECO:0000259" key="6">
    <source>
        <dbReference type="Pfam" id="PF08245"/>
    </source>
</evidence>
<feature type="transmembrane region" description="Helical" evidence="4">
    <location>
        <begin position="43"/>
        <end position="65"/>
    </location>
</feature>
<feature type="transmembrane region" description="Helical" evidence="4">
    <location>
        <begin position="71"/>
        <end position="89"/>
    </location>
</feature>
<dbReference type="RefSeq" id="WP_250826454.1">
    <property type="nucleotide sequence ID" value="NZ_JAMOIL010000005.1"/>
</dbReference>
<comment type="caution">
    <text evidence="7">The sequence shown here is derived from an EMBL/GenBank/DDBJ whole genome shotgun (WGS) entry which is preliminary data.</text>
</comment>
<reference evidence="7" key="1">
    <citation type="submission" date="2022-05" db="EMBL/GenBank/DDBJ databases">
        <authorList>
            <person name="Tuo L."/>
        </authorList>
    </citation>
    <scope>NUCLEOTIDE SEQUENCE</scope>
    <source>
        <strain evidence="7">BSK12Z-4</strain>
    </source>
</reference>
<dbReference type="Pfam" id="PF08245">
    <property type="entry name" value="Mur_ligase_M"/>
    <property type="match status" value="1"/>
</dbReference>
<dbReference type="PANTHER" id="PTHR43024:SF1">
    <property type="entry name" value="UDP-N-ACETYLMURAMOYL-TRIPEPTIDE--D-ALANYL-D-ALANINE LIGASE"/>
    <property type="match status" value="1"/>
</dbReference>
<keyword evidence="3" id="KW-0067">ATP-binding</keyword>
<dbReference type="AlphaFoldDB" id="A0A9X2D7V4"/>
<keyword evidence="4" id="KW-1133">Transmembrane helix</keyword>
<dbReference type="SUPFAM" id="SSF53623">
    <property type="entry name" value="MurD-like peptide ligases, catalytic domain"/>
    <property type="match status" value="1"/>
</dbReference>
<dbReference type="PANTHER" id="PTHR43024">
    <property type="entry name" value="UDP-N-ACETYLMURAMOYL-TRIPEPTIDE--D-ALANYL-D-ALANINE LIGASE"/>
    <property type="match status" value="1"/>
</dbReference>
<dbReference type="InterPro" id="IPR036565">
    <property type="entry name" value="Mur-like_cat_sf"/>
</dbReference>
<evidence type="ECO:0000313" key="8">
    <source>
        <dbReference type="Proteomes" id="UP001139485"/>
    </source>
</evidence>
<accession>A0A9X2D7V4</accession>
<organism evidence="7 8">
    <name type="scientific">Nocardioides bruguierae</name>
    <dbReference type="NCBI Taxonomy" id="2945102"/>
    <lineage>
        <taxon>Bacteria</taxon>
        <taxon>Bacillati</taxon>
        <taxon>Actinomycetota</taxon>
        <taxon>Actinomycetes</taxon>
        <taxon>Propionibacteriales</taxon>
        <taxon>Nocardioidaceae</taxon>
        <taxon>Nocardioides</taxon>
    </lineage>
</organism>
<dbReference type="GO" id="GO:0005524">
    <property type="term" value="F:ATP binding"/>
    <property type="evidence" value="ECO:0007669"/>
    <property type="project" value="UniProtKB-KW"/>
</dbReference>
<feature type="transmembrane region" description="Helical" evidence="4">
    <location>
        <begin position="6"/>
        <end position="23"/>
    </location>
</feature>
<dbReference type="InterPro" id="IPR013221">
    <property type="entry name" value="Mur_ligase_cen"/>
</dbReference>
<dbReference type="Gene3D" id="3.90.190.20">
    <property type="entry name" value="Mur ligase, C-terminal domain"/>
    <property type="match status" value="1"/>
</dbReference>
<dbReference type="InterPro" id="IPR036615">
    <property type="entry name" value="Mur_ligase_C_dom_sf"/>
</dbReference>
<keyword evidence="4" id="KW-0812">Transmembrane</keyword>